<dbReference type="EMBL" id="JACZKO010000040">
    <property type="protein sequence ID" value="MBE0562112.1"/>
    <property type="molecule type" value="Genomic_DNA"/>
</dbReference>
<evidence type="ECO:0000256" key="1">
    <source>
        <dbReference type="ARBA" id="ARBA00001964"/>
    </source>
</evidence>
<dbReference type="Proteomes" id="UP000642265">
    <property type="component" value="Unassembled WGS sequence"/>
</dbReference>
<reference evidence="5 7" key="1">
    <citation type="submission" date="2019-09" db="EMBL/GenBank/DDBJ databases">
        <title>Taxonomic organization of the family Brucellaceae based on a phylogenomic approach.</title>
        <authorList>
            <person name="Leclercq S."/>
            <person name="Cloeckaert A."/>
            <person name="Zygmunt M.S."/>
        </authorList>
    </citation>
    <scope>NUCLEOTIDE SEQUENCE [LARGE SCALE GENOMIC DNA]</scope>
    <source>
        <strain evidence="5 7">CCUG 34461</strain>
    </source>
</reference>
<comment type="caution">
    <text evidence="5">The sequence shown here is derived from an EMBL/GenBank/DDBJ whole genome shotgun (WGS) entry which is preliminary data.</text>
</comment>
<evidence type="ECO:0000259" key="4">
    <source>
        <dbReference type="Pfam" id="PF00456"/>
    </source>
</evidence>
<evidence type="ECO:0000256" key="2">
    <source>
        <dbReference type="ARBA" id="ARBA00007131"/>
    </source>
</evidence>
<proteinExistence type="inferred from homology"/>
<dbReference type="PANTHER" id="PTHR47514">
    <property type="entry name" value="TRANSKETOLASE N-TERMINAL SECTION-RELATED"/>
    <property type="match status" value="1"/>
</dbReference>
<feature type="domain" description="Transketolase N-terminal" evidence="4">
    <location>
        <begin position="88"/>
        <end position="263"/>
    </location>
</feature>
<evidence type="ECO:0000313" key="5">
    <source>
        <dbReference type="EMBL" id="KAB2791298.1"/>
    </source>
</evidence>
<evidence type="ECO:0000256" key="3">
    <source>
        <dbReference type="ARBA" id="ARBA00023052"/>
    </source>
</evidence>
<name>A0A011SV57_BRUAN</name>
<gene>
    <name evidence="5" type="ORF">F9L06_23860</name>
    <name evidence="6" type="ORF">IH622_15020</name>
</gene>
<evidence type="ECO:0000313" key="6">
    <source>
        <dbReference type="EMBL" id="MBE0562112.1"/>
    </source>
</evidence>
<dbReference type="Gene3D" id="3.40.50.970">
    <property type="match status" value="1"/>
</dbReference>
<reference evidence="6" key="2">
    <citation type="submission" date="2020-09" db="EMBL/GenBank/DDBJ databases">
        <authorList>
            <person name="Dalcin Martins P."/>
        </authorList>
    </citation>
    <scope>NUCLEOTIDE SEQUENCE</scope>
    <source>
        <strain evidence="6">MAG47</strain>
    </source>
</reference>
<dbReference type="EMBL" id="WBWX01000015">
    <property type="protein sequence ID" value="KAB2791298.1"/>
    <property type="molecule type" value="Genomic_DNA"/>
</dbReference>
<dbReference type="RefSeq" id="WP_010660468.1">
    <property type="nucleotide sequence ID" value="NZ_CP044971.1"/>
</dbReference>
<dbReference type="SUPFAM" id="SSF52518">
    <property type="entry name" value="Thiamin diphosphate-binding fold (THDP-binding)"/>
    <property type="match status" value="1"/>
</dbReference>
<dbReference type="PANTHER" id="PTHR47514:SF1">
    <property type="entry name" value="TRANSKETOLASE N-TERMINAL SECTION-RELATED"/>
    <property type="match status" value="1"/>
</dbReference>
<protein>
    <submittedName>
        <fullName evidence="5">Transketolase</fullName>
    </submittedName>
</protein>
<dbReference type="InterPro" id="IPR029061">
    <property type="entry name" value="THDP-binding"/>
</dbReference>
<dbReference type="GeneID" id="61316154"/>
<reference evidence="6" key="3">
    <citation type="submission" date="2020-10" db="EMBL/GenBank/DDBJ databases">
        <title>Enrichment of novel Verrucomicrobia, Bacteroidetes and Krumholzibacteria in an oxygen-limited, methane- and iron-fed bioreactor inoculated with Bothnian Sea sediments.</title>
        <authorList>
            <person name="Martins P.D."/>
            <person name="de Jong A."/>
            <person name="Lenstra W.K."/>
            <person name="van Helmond N.A.G.M."/>
            <person name="Slomp C.P."/>
            <person name="Jetten M.S.M."/>
            <person name="Welte C.U."/>
            <person name="Rasigraf O."/>
        </authorList>
    </citation>
    <scope>NUCLEOTIDE SEQUENCE</scope>
    <source>
        <strain evidence="6">MAG47</strain>
    </source>
</reference>
<dbReference type="Pfam" id="PF00456">
    <property type="entry name" value="Transketolase_N"/>
    <property type="match status" value="1"/>
</dbReference>
<dbReference type="AlphaFoldDB" id="A0A011SV57"/>
<comment type="cofactor">
    <cofactor evidence="1">
        <name>thiamine diphosphate</name>
        <dbReference type="ChEBI" id="CHEBI:58937"/>
    </cofactor>
</comment>
<comment type="similarity">
    <text evidence="2">Belongs to the transketolase family.</text>
</comment>
<accession>A0A011SV57</accession>
<organism evidence="5 7">
    <name type="scientific">Brucella anthropi</name>
    <name type="common">Ochrobactrum anthropi</name>
    <dbReference type="NCBI Taxonomy" id="529"/>
    <lineage>
        <taxon>Bacteria</taxon>
        <taxon>Pseudomonadati</taxon>
        <taxon>Pseudomonadota</taxon>
        <taxon>Alphaproteobacteria</taxon>
        <taxon>Hyphomicrobiales</taxon>
        <taxon>Brucellaceae</taxon>
        <taxon>Brucella/Ochrobactrum group</taxon>
        <taxon>Brucella</taxon>
    </lineage>
</organism>
<evidence type="ECO:0000313" key="7">
    <source>
        <dbReference type="Proteomes" id="UP000441102"/>
    </source>
</evidence>
<keyword evidence="3" id="KW-0786">Thiamine pyrophosphate</keyword>
<dbReference type="InterPro" id="IPR005474">
    <property type="entry name" value="Transketolase_N"/>
</dbReference>
<dbReference type="Proteomes" id="UP000441102">
    <property type="component" value="Unassembled WGS sequence"/>
</dbReference>
<sequence>MVLTNEKSTEEIALGIRRRVFFHTMKNNGGYLSQACSAAESLALLYNELLTLGEPTLPKVPLPFRGVPSAHNPDAFTGAGYHGPVGPNFDRFFISPAHYALVIYSALIEMGRMDEHALDHFNKDGGSVEMIGAEHSPGMEVTTGSLAQGLSMASGVAWARLRKKEPGKVWVYMSDGEFQEGQTWECLAAMSYHKIDNIRVIVDVNRQQCDGAMSSVLDLGDLASRVASFGVTCRSVDGHDLGALRAAAESAEADKPLVILANTSPYQGMDFLKKRFPRLHYVRFKSAEERQEMQTALAIELGIDLTAMERA</sequence>